<sequence length="330" mass="38813">MDLIQINGQPRFGRFSIVPSMINIDRYEHRVANGNILKGWRKRLQYKKYKFCFIQHENITIGLAIADMVWASYGYFYIYHHDKKEVFNWNAVNLLSRKTVLDEQPLFNQSYFENSPYQIQIQHANGVRYIQVTKFGEIQLSARIFCAGTQPLSVCKPYGETGWIYTQKLMTLNCEGYFIDKQGELIQFNDKTFAALSDTCGFLSPNETLFTLSSNYWDRTGNRIGLYLTSNKKHDDSNENCLWINGQLYALPKVNVTQIQPEIWHIHSDDKLIDLSLNLNWHRSEGIKLHLKHHQTHQWQVKVSGKIQHEELNVLLLDEYGLFEQYKFKE</sequence>
<name>A0A0N9VVS6_9GAMM</name>
<dbReference type="AlphaFoldDB" id="A0A0N9VVS6"/>
<dbReference type="STRING" id="1324350.AOY20_06630"/>
<reference evidence="1 2" key="1">
    <citation type="journal article" date="2015" name="Int. J. Syst. Evol. Microbiol.">
        <title>Acinetobacter equi sp. nov. isolated from horse faeces.</title>
        <authorList>
            <person name="Poppel M.T."/>
            <person name="Skiebe E."/>
            <person name="Laue M."/>
            <person name="Bergmann H."/>
            <person name="Ebersberger I."/>
            <person name="Garn T."/>
            <person name="Fruth A."/>
            <person name="Baumgardt S."/>
            <person name="Busse H.J."/>
            <person name="Wilharm G."/>
        </authorList>
    </citation>
    <scope>NUCLEOTIDE SEQUENCE [LARGE SCALE GENOMIC DNA]</scope>
    <source>
        <strain evidence="1 2">114</strain>
    </source>
</reference>
<dbReference type="InterPro" id="IPR021243">
    <property type="entry name" value="DUF2804"/>
</dbReference>
<gene>
    <name evidence="1" type="ORF">AOY20_06630</name>
</gene>
<organism evidence="1 2">
    <name type="scientific">Acinetobacter equi</name>
    <dbReference type="NCBI Taxonomy" id="1324350"/>
    <lineage>
        <taxon>Bacteria</taxon>
        <taxon>Pseudomonadati</taxon>
        <taxon>Pseudomonadota</taxon>
        <taxon>Gammaproteobacteria</taxon>
        <taxon>Moraxellales</taxon>
        <taxon>Moraxellaceae</taxon>
        <taxon>Acinetobacter</taxon>
    </lineage>
</organism>
<proteinExistence type="predicted"/>
<dbReference type="Pfam" id="PF10974">
    <property type="entry name" value="DUF2804"/>
    <property type="match status" value="1"/>
</dbReference>
<dbReference type="KEGG" id="aei:AOY20_06630"/>
<evidence type="ECO:0008006" key="3">
    <source>
        <dbReference type="Google" id="ProtNLM"/>
    </source>
</evidence>
<evidence type="ECO:0000313" key="2">
    <source>
        <dbReference type="Proteomes" id="UP000064939"/>
    </source>
</evidence>
<dbReference type="OrthoDB" id="9134802at2"/>
<evidence type="ECO:0000313" key="1">
    <source>
        <dbReference type="EMBL" id="ALH95240.1"/>
    </source>
</evidence>
<accession>A0A0N9VVS6</accession>
<dbReference type="Proteomes" id="UP000064939">
    <property type="component" value="Chromosome"/>
</dbReference>
<protein>
    <recommendedName>
        <fullName evidence="3">DUF2804 domain-containing protein</fullName>
    </recommendedName>
</protein>
<dbReference type="RefSeq" id="WP_054581134.1">
    <property type="nucleotide sequence ID" value="NZ_CP012808.1"/>
</dbReference>
<keyword evidence="2" id="KW-1185">Reference proteome</keyword>
<dbReference type="PANTHER" id="PTHR35868:SF4">
    <property type="entry name" value="DUF2804 DOMAIN-CONTAINING PROTEIN"/>
    <property type="match status" value="1"/>
</dbReference>
<dbReference type="PANTHER" id="PTHR35868">
    <property type="entry name" value="DUF2804 DOMAIN-CONTAINING PROTEIN-RELATED"/>
    <property type="match status" value="1"/>
</dbReference>
<dbReference type="EMBL" id="CP012808">
    <property type="protein sequence ID" value="ALH95240.1"/>
    <property type="molecule type" value="Genomic_DNA"/>
</dbReference>